<evidence type="ECO:0000256" key="4">
    <source>
        <dbReference type="ARBA" id="ARBA00022679"/>
    </source>
</evidence>
<dbReference type="EC" id="2.1.1.132" evidence="6"/>
<dbReference type="NCBIfam" id="TIGR02467">
    <property type="entry name" value="CbiE"/>
    <property type="match status" value="1"/>
</dbReference>
<comment type="pathway">
    <text evidence="1">Cofactor biosynthesis; adenosylcobalamin biosynthesis.</text>
</comment>
<dbReference type="NCBIfam" id="TIGR02469">
    <property type="entry name" value="CbiT"/>
    <property type="match status" value="1"/>
</dbReference>
<accession>A0A238UDT6</accession>
<dbReference type="SUPFAM" id="SSF53790">
    <property type="entry name" value="Tetrapyrrole methylase"/>
    <property type="match status" value="1"/>
</dbReference>
<dbReference type="InterPro" id="IPR014008">
    <property type="entry name" value="Cbl_synth_MTase_CbiT"/>
</dbReference>
<organism evidence="6 7">
    <name type="scientific">Tenacibaculum jejuense</name>
    <dbReference type="NCBI Taxonomy" id="584609"/>
    <lineage>
        <taxon>Bacteria</taxon>
        <taxon>Pseudomonadati</taxon>
        <taxon>Bacteroidota</taxon>
        <taxon>Flavobacteriia</taxon>
        <taxon>Flavobacteriales</taxon>
        <taxon>Flavobacteriaceae</taxon>
        <taxon>Tenacibaculum</taxon>
    </lineage>
</organism>
<dbReference type="InterPro" id="IPR014777">
    <property type="entry name" value="4pyrrole_Mease_sub1"/>
</dbReference>
<name>A0A238UDT6_9FLAO</name>
<dbReference type="InterPro" id="IPR012818">
    <property type="entry name" value="CbiE"/>
</dbReference>
<keyword evidence="3 6" id="KW-0489">Methyltransferase</keyword>
<protein>
    <submittedName>
        <fullName evidence="6">Precorrin-6Y C(5,15)-methyltransferase [decarboxylating]</fullName>
        <ecNumber evidence="6">2.1.1.132</ecNumber>
    </submittedName>
</protein>
<dbReference type="InterPro" id="IPR029063">
    <property type="entry name" value="SAM-dependent_MTases_sf"/>
</dbReference>
<evidence type="ECO:0000256" key="3">
    <source>
        <dbReference type="ARBA" id="ARBA00022603"/>
    </source>
</evidence>
<dbReference type="InterPro" id="IPR050714">
    <property type="entry name" value="Cobalamin_biosynth_MTase"/>
</dbReference>
<dbReference type="CDD" id="cd11644">
    <property type="entry name" value="Precorrin-6Y-MT"/>
    <property type="match status" value="1"/>
</dbReference>
<dbReference type="GO" id="GO:0046025">
    <property type="term" value="F:precorrin-6Y C5,15-methyltransferase (decarboxylating) activity"/>
    <property type="evidence" value="ECO:0007669"/>
    <property type="project" value="UniProtKB-EC"/>
</dbReference>
<dbReference type="AlphaFoldDB" id="A0A238UDT6"/>
<keyword evidence="2" id="KW-0169">Cobalamin biosynthesis</keyword>
<dbReference type="KEGG" id="tje:TJEJU_2901"/>
<dbReference type="GO" id="GO:0008276">
    <property type="term" value="F:protein methyltransferase activity"/>
    <property type="evidence" value="ECO:0007669"/>
    <property type="project" value="InterPro"/>
</dbReference>
<keyword evidence="4 6" id="KW-0808">Transferase</keyword>
<dbReference type="PIRSF" id="PIRSF036428">
    <property type="entry name" value="CobL"/>
    <property type="match status" value="1"/>
</dbReference>
<evidence type="ECO:0000313" key="7">
    <source>
        <dbReference type="Proteomes" id="UP000215214"/>
    </source>
</evidence>
<dbReference type="GO" id="GO:0009236">
    <property type="term" value="P:cobalamin biosynthetic process"/>
    <property type="evidence" value="ECO:0007669"/>
    <property type="project" value="UniProtKB-UniPathway"/>
</dbReference>
<dbReference type="UniPathway" id="UPA00148"/>
<evidence type="ECO:0000313" key="6">
    <source>
        <dbReference type="EMBL" id="SNR16570.1"/>
    </source>
</evidence>
<dbReference type="RefSeq" id="WP_095073224.1">
    <property type="nucleotide sequence ID" value="NZ_LT899436.1"/>
</dbReference>
<gene>
    <name evidence="6" type="primary">cobL</name>
    <name evidence="6" type="ORF">TJEJU_2901</name>
</gene>
<dbReference type="CDD" id="cd02440">
    <property type="entry name" value="AdoMet_MTases"/>
    <property type="match status" value="1"/>
</dbReference>
<keyword evidence="7" id="KW-1185">Reference proteome</keyword>
<evidence type="ECO:0000256" key="2">
    <source>
        <dbReference type="ARBA" id="ARBA00022573"/>
    </source>
</evidence>
<sequence>MIFHVIGIGNSKPVFSNEQNELIRNTTVFSGGKRHLELVKDVLPKDYQWIYIKSPMSTVFHQYENAQTNVVIFASGNPLFYGFSNTLQNKYPNAVIHTEPYFSSIQLLANKTNTNSNELIAVSVHGRTWKALDAALIQQKSLIGVLTDADKNPKAIAERLLQYGFTNYKISIGEDLEGEHEKVQTLTLSEALGYEYHKLNCVLLHRIEKRKQHFGIQDGNFKGLPGRPKMITKMPIRLTTLHLLEILNAKVFWDIGFCTGSIAIEAKLKNPNLEVVAFEKREECEEILYQNQKTFGVPGIQEIIGDFFEEDIETYNQPDTVFIGGHGGRLEELLMKVNKVITSNAIIVMNTVKETSRLSFIESCKNLGWKLTEEINLTLDLHNPICLLKAVKIEGK</sequence>
<dbReference type="InterPro" id="IPR006365">
    <property type="entry name" value="Cbl_synth_CobL"/>
</dbReference>
<evidence type="ECO:0000256" key="5">
    <source>
        <dbReference type="ARBA" id="ARBA00022691"/>
    </source>
</evidence>
<evidence type="ECO:0000256" key="1">
    <source>
        <dbReference type="ARBA" id="ARBA00004953"/>
    </source>
</evidence>
<dbReference type="Proteomes" id="UP000215214">
    <property type="component" value="Chromosome TJEJU"/>
</dbReference>
<dbReference type="EMBL" id="LT899436">
    <property type="protein sequence ID" value="SNR16570.1"/>
    <property type="molecule type" value="Genomic_DNA"/>
</dbReference>
<proteinExistence type="predicted"/>
<dbReference type="GO" id="GO:0032259">
    <property type="term" value="P:methylation"/>
    <property type="evidence" value="ECO:0007669"/>
    <property type="project" value="UniProtKB-KW"/>
</dbReference>
<dbReference type="SUPFAM" id="SSF53335">
    <property type="entry name" value="S-adenosyl-L-methionine-dependent methyltransferases"/>
    <property type="match status" value="1"/>
</dbReference>
<dbReference type="OrthoDB" id="9780707at2"/>
<dbReference type="InterPro" id="IPR035996">
    <property type="entry name" value="4pyrrol_Methylase_sf"/>
</dbReference>
<reference evidence="6 7" key="1">
    <citation type="submission" date="2017-07" db="EMBL/GenBank/DDBJ databases">
        <authorList>
            <person name="Sun Z.S."/>
            <person name="Albrecht U."/>
            <person name="Echele G."/>
            <person name="Lee C.C."/>
        </authorList>
    </citation>
    <scope>NUCLEOTIDE SEQUENCE [LARGE SCALE GENOMIC DNA]</scope>
    <source>
        <strain evidence="7">type strain: KCTC 22618</strain>
    </source>
</reference>
<dbReference type="PANTHER" id="PTHR43182">
    <property type="entry name" value="COBALT-PRECORRIN-6B C(15)-METHYLTRANSFERASE (DECARBOXYLATING)"/>
    <property type="match status" value="1"/>
</dbReference>
<dbReference type="Gene3D" id="3.40.50.150">
    <property type="entry name" value="Vaccinia Virus protein VP39"/>
    <property type="match status" value="1"/>
</dbReference>
<dbReference type="Gene3D" id="3.40.1010.10">
    <property type="entry name" value="Cobalt-precorrin-4 Transmethylase, Domain 1"/>
    <property type="match status" value="1"/>
</dbReference>
<keyword evidence="5" id="KW-0949">S-adenosyl-L-methionine</keyword>
<dbReference type="PANTHER" id="PTHR43182:SF1">
    <property type="entry name" value="COBALT-PRECORRIN-7 C(5)-METHYLTRANSFERASE"/>
    <property type="match status" value="1"/>
</dbReference>